<evidence type="ECO:0000256" key="1">
    <source>
        <dbReference type="SAM" id="MobiDB-lite"/>
    </source>
</evidence>
<gene>
    <name evidence="3" type="ORF">GKJPGBOP_07700</name>
</gene>
<evidence type="ECO:0000313" key="3">
    <source>
        <dbReference type="EMBL" id="GCD47906.1"/>
    </source>
</evidence>
<feature type="domain" description="N-acetyltransferase" evidence="2">
    <location>
        <begin position="204"/>
        <end position="341"/>
    </location>
</feature>
<dbReference type="RefSeq" id="WP_246177835.1">
    <property type="nucleotide sequence ID" value="NZ_BHZD01000001.1"/>
</dbReference>
<name>A0A401WEY3_STREY</name>
<dbReference type="Gene3D" id="3.40.630.30">
    <property type="match status" value="2"/>
</dbReference>
<dbReference type="CDD" id="cd04301">
    <property type="entry name" value="NAT_SF"/>
    <property type="match status" value="2"/>
</dbReference>
<feature type="region of interest" description="Disordered" evidence="1">
    <location>
        <begin position="1"/>
        <end position="20"/>
    </location>
</feature>
<feature type="compositionally biased region" description="Gly residues" evidence="1">
    <location>
        <begin position="8"/>
        <end position="20"/>
    </location>
</feature>
<dbReference type="Proteomes" id="UP000286746">
    <property type="component" value="Unassembled WGS sequence"/>
</dbReference>
<dbReference type="InterPro" id="IPR016181">
    <property type="entry name" value="Acyl_CoA_acyltransferase"/>
</dbReference>
<protein>
    <submittedName>
        <fullName evidence="3">GNAT family acetyltransferase</fullName>
    </submittedName>
</protein>
<keyword evidence="3" id="KW-0808">Transferase</keyword>
<evidence type="ECO:0000313" key="4">
    <source>
        <dbReference type="Proteomes" id="UP000286746"/>
    </source>
</evidence>
<dbReference type="PROSITE" id="PS51186">
    <property type="entry name" value="GNAT"/>
    <property type="match status" value="2"/>
</dbReference>
<dbReference type="EMBL" id="BHZD01000001">
    <property type="protein sequence ID" value="GCD47906.1"/>
    <property type="molecule type" value="Genomic_DNA"/>
</dbReference>
<dbReference type="InterPro" id="IPR000182">
    <property type="entry name" value="GNAT_dom"/>
</dbReference>
<dbReference type="AlphaFoldDB" id="A0A401WEY3"/>
<keyword evidence="4" id="KW-1185">Reference proteome</keyword>
<reference evidence="3 4" key="1">
    <citation type="submission" date="2018-11" db="EMBL/GenBank/DDBJ databases">
        <title>Whole genome sequence of Streptomyces paromomycinus NBRC 15454(T).</title>
        <authorList>
            <person name="Komaki H."/>
            <person name="Tamura T."/>
        </authorList>
    </citation>
    <scope>NUCLEOTIDE SEQUENCE [LARGE SCALE GENOMIC DNA]</scope>
    <source>
        <strain evidence="3 4">NBRC 15454</strain>
    </source>
</reference>
<feature type="domain" description="N-acetyltransferase" evidence="2">
    <location>
        <begin position="25"/>
        <end position="195"/>
    </location>
</feature>
<proteinExistence type="predicted"/>
<dbReference type="Pfam" id="PF00583">
    <property type="entry name" value="Acetyltransf_1"/>
    <property type="match status" value="2"/>
</dbReference>
<dbReference type="InterPro" id="IPR050276">
    <property type="entry name" value="MshD_Acetyltransferase"/>
</dbReference>
<dbReference type="GO" id="GO:0016747">
    <property type="term" value="F:acyltransferase activity, transferring groups other than amino-acyl groups"/>
    <property type="evidence" value="ECO:0007669"/>
    <property type="project" value="InterPro"/>
</dbReference>
<evidence type="ECO:0000259" key="2">
    <source>
        <dbReference type="PROSITE" id="PS51186"/>
    </source>
</evidence>
<dbReference type="PANTHER" id="PTHR43617">
    <property type="entry name" value="L-AMINO ACID N-ACETYLTRANSFERASE"/>
    <property type="match status" value="1"/>
</dbReference>
<sequence>MDDATRPGSGGGLARGGRAGVRGRMRVRDFAPGDGAPLLTAWARSTPYDPVSRERFRRQVLLDPNFDPAGLRVAVRDGAVVGAAYGVRRTVALAGDDLEAEQGWIPFFFVDPAARRAGLGRRLLTDVLDWLAGHGRTRVDFASYTPHYFLPGLDRAAYPEAARLLAELGFRPRGEAVAMDRSLVGHRVPDAVRERAAALAAEGYRFGTPRDDDLVGLLRLAGEEFGPDWPWAIRRALDGGAPPDRIVTAHDPSGRVVGWAMHGAYEGLVERFGPFGVRADQRGTGLGKVLLHLTLERMRAAGAHGAWFLWTGERSPAGQLYRSAGFGTTRTFEILRREVRP</sequence>
<organism evidence="3 4">
    <name type="scientific">Streptomyces paromomycinus</name>
    <name type="common">Streptomyces rimosus subsp. paromomycinus</name>
    <dbReference type="NCBI Taxonomy" id="92743"/>
    <lineage>
        <taxon>Bacteria</taxon>
        <taxon>Bacillati</taxon>
        <taxon>Actinomycetota</taxon>
        <taxon>Actinomycetes</taxon>
        <taxon>Kitasatosporales</taxon>
        <taxon>Streptomycetaceae</taxon>
        <taxon>Streptomyces</taxon>
    </lineage>
</organism>
<accession>A0A401WEY3</accession>
<dbReference type="SUPFAM" id="SSF55729">
    <property type="entry name" value="Acyl-CoA N-acyltransferases (Nat)"/>
    <property type="match status" value="2"/>
</dbReference>
<comment type="caution">
    <text evidence="3">The sequence shown here is derived from an EMBL/GenBank/DDBJ whole genome shotgun (WGS) entry which is preliminary data.</text>
</comment>